<protein>
    <recommendedName>
        <fullName evidence="4">RRM domain-containing protein</fullName>
    </recommendedName>
</protein>
<dbReference type="PROSITE" id="PS50102">
    <property type="entry name" value="RRM"/>
    <property type="match status" value="1"/>
</dbReference>
<dbReference type="OrthoDB" id="5382468at2759"/>
<dbReference type="GO" id="GO:0005634">
    <property type="term" value="C:nucleus"/>
    <property type="evidence" value="ECO:0007669"/>
    <property type="project" value="TreeGrafter"/>
</dbReference>
<feature type="region of interest" description="Disordered" evidence="3">
    <location>
        <begin position="120"/>
        <end position="206"/>
    </location>
</feature>
<dbReference type="SUPFAM" id="SSF54928">
    <property type="entry name" value="RNA-binding domain, RBD"/>
    <property type="match status" value="1"/>
</dbReference>
<dbReference type="InterPro" id="IPR051229">
    <property type="entry name" value="ALYREF_mRNA_export"/>
</dbReference>
<feature type="compositionally biased region" description="Polar residues" evidence="3">
    <location>
        <begin position="132"/>
        <end position="141"/>
    </location>
</feature>
<evidence type="ECO:0000256" key="2">
    <source>
        <dbReference type="PROSITE-ProRule" id="PRU00176"/>
    </source>
</evidence>
<dbReference type="GO" id="GO:0003729">
    <property type="term" value="F:mRNA binding"/>
    <property type="evidence" value="ECO:0007669"/>
    <property type="project" value="TreeGrafter"/>
</dbReference>
<dbReference type="Proteomes" id="UP000008064">
    <property type="component" value="Unassembled WGS sequence"/>
</dbReference>
<dbReference type="InterPro" id="IPR000504">
    <property type="entry name" value="RRM_dom"/>
</dbReference>
<dbReference type="Pfam" id="PF00076">
    <property type="entry name" value="RRM_1"/>
    <property type="match status" value="1"/>
</dbReference>
<dbReference type="InterPro" id="IPR025715">
    <property type="entry name" value="FoP_C"/>
</dbReference>
<dbReference type="PANTHER" id="PTHR19965">
    <property type="entry name" value="RNA AND EXPORT FACTOR BINDING PROTEIN"/>
    <property type="match status" value="1"/>
</dbReference>
<keyword evidence="1 2" id="KW-0694">RNA-binding</keyword>
<dbReference type="Gene3D" id="3.30.70.330">
    <property type="match status" value="1"/>
</dbReference>
<evidence type="ECO:0000259" key="4">
    <source>
        <dbReference type="PROSITE" id="PS50102"/>
    </source>
</evidence>
<dbReference type="HOGENOM" id="CLU_052367_4_1_1"/>
<dbReference type="KEGG" id="sla:SERLADRAFT_457577"/>
<evidence type="ECO:0000313" key="5">
    <source>
        <dbReference type="EMBL" id="EGO29605.1"/>
    </source>
</evidence>
<gene>
    <name evidence="5" type="ORF">SERLADRAFT_457577</name>
</gene>
<feature type="region of interest" description="Disordered" evidence="3">
    <location>
        <begin position="1"/>
        <end position="24"/>
    </location>
</feature>
<accession>F8NGW3</accession>
<evidence type="ECO:0000256" key="3">
    <source>
        <dbReference type="SAM" id="MobiDB-lite"/>
    </source>
</evidence>
<feature type="compositionally biased region" description="Basic and acidic residues" evidence="3">
    <location>
        <begin position="1"/>
        <end position="10"/>
    </location>
</feature>
<feature type="compositionally biased region" description="Low complexity" evidence="3">
    <location>
        <begin position="177"/>
        <end position="193"/>
    </location>
</feature>
<dbReference type="GeneID" id="18817548"/>
<reference evidence="5" key="1">
    <citation type="submission" date="2011-04" db="EMBL/GenBank/DDBJ databases">
        <title>Evolution of plant cell wall degrading machinery underlies the functional diversity of forest fungi.</title>
        <authorList>
            <consortium name="US DOE Joint Genome Institute (JGI-PGF)"/>
            <person name="Eastwood D.C."/>
            <person name="Floudas D."/>
            <person name="Binder M."/>
            <person name="Majcherczyk A."/>
            <person name="Schneider P."/>
            <person name="Aerts A."/>
            <person name="Asiegbu F.O."/>
            <person name="Baker S.E."/>
            <person name="Barry K."/>
            <person name="Bendiksby M."/>
            <person name="Blumentritt M."/>
            <person name="Coutinho P.M."/>
            <person name="Cullen D."/>
            <person name="Cullen D."/>
            <person name="Gathman A."/>
            <person name="Goodell B."/>
            <person name="Henrissat B."/>
            <person name="Ihrmark K."/>
            <person name="Kauserud H."/>
            <person name="Kohler A."/>
            <person name="LaButti K."/>
            <person name="Lapidus A."/>
            <person name="Lavin J.L."/>
            <person name="Lee Y.-H."/>
            <person name="Lindquist E."/>
            <person name="Lilly W."/>
            <person name="Lucas S."/>
            <person name="Morin E."/>
            <person name="Murat C."/>
            <person name="Oguiza J.A."/>
            <person name="Park J."/>
            <person name="Pisabarro A.G."/>
            <person name="Riley R."/>
            <person name="Rosling A."/>
            <person name="Salamov A."/>
            <person name="Schmidt O."/>
            <person name="Schmutz J."/>
            <person name="Skrede I."/>
            <person name="Stenlid J."/>
            <person name="Wiebenga A."/>
            <person name="Xie X."/>
            <person name="Kues U."/>
            <person name="Hibbett D.S."/>
            <person name="Hoffmeister D."/>
            <person name="Hogberg N."/>
            <person name="Martin F."/>
            <person name="Grigoriev I.V."/>
            <person name="Watkinson S.C."/>
        </authorList>
    </citation>
    <scope>NUCLEOTIDE SEQUENCE</scope>
    <source>
        <strain evidence="5">S7.9</strain>
    </source>
</reference>
<sequence length="240" mass="25778">MAPIRSDRNQKPYSRPRNSDGPWLHDRAPLSSLAAAIPTSANTKLVVSNLHYEITPKDLVSIFGQIGTLVREPLIRYDRSGRSSGVAYVSFETSTEAIRAKKQFHGMAAKGQSMEIAFDTAAPPRRPRSVSMPGSKTSSLLNRIERPSLAERLGSGGEKQQQGGFSLGPIRTRARARPSAPKASAPKVAPAAKTKARTKPKTAEELDQELDAFMGDGTPDVNVGGADEKGAEAVEDVEMV</sequence>
<dbReference type="SMART" id="SM00360">
    <property type="entry name" value="RRM"/>
    <property type="match status" value="1"/>
</dbReference>
<dbReference type="InterPro" id="IPR035979">
    <property type="entry name" value="RBD_domain_sf"/>
</dbReference>
<proteinExistence type="predicted"/>
<dbReference type="InterPro" id="IPR012677">
    <property type="entry name" value="Nucleotide-bd_a/b_plait_sf"/>
</dbReference>
<dbReference type="PANTHER" id="PTHR19965:SF82">
    <property type="entry name" value="THO COMPLEX SUBUNIT 4"/>
    <property type="match status" value="1"/>
</dbReference>
<dbReference type="Pfam" id="PF13865">
    <property type="entry name" value="FoP_duplication"/>
    <property type="match status" value="1"/>
</dbReference>
<evidence type="ECO:0000256" key="1">
    <source>
        <dbReference type="ARBA" id="ARBA00022884"/>
    </source>
</evidence>
<feature type="domain" description="RRM" evidence="4">
    <location>
        <begin position="43"/>
        <end position="121"/>
    </location>
</feature>
<dbReference type="EMBL" id="GL945429">
    <property type="protein sequence ID" value="EGO29605.1"/>
    <property type="molecule type" value="Genomic_DNA"/>
</dbReference>
<name>F8NGW3_SERL9</name>
<dbReference type="RefSeq" id="XP_007313847.1">
    <property type="nucleotide sequence ID" value="XM_007313785.1"/>
</dbReference>
<dbReference type="CDD" id="cd12418">
    <property type="entry name" value="RRM_Aly_REF_like"/>
    <property type="match status" value="1"/>
</dbReference>
<dbReference type="AlphaFoldDB" id="F8NGW3"/>
<organism>
    <name type="scientific">Serpula lacrymans var. lacrymans (strain S7.9)</name>
    <name type="common">Dry rot fungus</name>
    <dbReference type="NCBI Taxonomy" id="578457"/>
    <lineage>
        <taxon>Eukaryota</taxon>
        <taxon>Fungi</taxon>
        <taxon>Dikarya</taxon>
        <taxon>Basidiomycota</taxon>
        <taxon>Agaricomycotina</taxon>
        <taxon>Agaricomycetes</taxon>
        <taxon>Agaricomycetidae</taxon>
        <taxon>Boletales</taxon>
        <taxon>Coniophorineae</taxon>
        <taxon>Serpulaceae</taxon>
        <taxon>Serpula</taxon>
    </lineage>
</organism>